<feature type="chain" id="PRO_5045736202" evidence="1">
    <location>
        <begin position="29"/>
        <end position="701"/>
    </location>
</feature>
<dbReference type="Gene3D" id="2.170.130.10">
    <property type="entry name" value="TonB-dependent receptor, plug domain"/>
    <property type="match status" value="1"/>
</dbReference>
<dbReference type="RefSeq" id="WP_176278090.1">
    <property type="nucleotide sequence ID" value="NZ_JABWMH010000001.1"/>
</dbReference>
<evidence type="ECO:0000313" key="3">
    <source>
        <dbReference type="EMBL" id="NVD26546.1"/>
    </source>
</evidence>
<evidence type="ECO:0000259" key="2">
    <source>
        <dbReference type="Pfam" id="PF07715"/>
    </source>
</evidence>
<comment type="caution">
    <text evidence="3">The sequence shown here is derived from an EMBL/GenBank/DDBJ whole genome shotgun (WGS) entry which is preliminary data.</text>
</comment>
<dbReference type="SUPFAM" id="SSF56935">
    <property type="entry name" value="Porins"/>
    <property type="match status" value="1"/>
</dbReference>
<organism evidence="3 4">
    <name type="scientific">Parasphingorhabdus flavimaris</name>
    <dbReference type="NCBI Taxonomy" id="266812"/>
    <lineage>
        <taxon>Bacteria</taxon>
        <taxon>Pseudomonadati</taxon>
        <taxon>Pseudomonadota</taxon>
        <taxon>Alphaproteobacteria</taxon>
        <taxon>Sphingomonadales</taxon>
        <taxon>Sphingomonadaceae</taxon>
        <taxon>Parasphingorhabdus</taxon>
    </lineage>
</organism>
<feature type="signal peptide" evidence="1">
    <location>
        <begin position="1"/>
        <end position="28"/>
    </location>
</feature>
<keyword evidence="4" id="KW-1185">Reference proteome</keyword>
<dbReference type="Pfam" id="PF07715">
    <property type="entry name" value="Plug"/>
    <property type="match status" value="1"/>
</dbReference>
<dbReference type="Proteomes" id="UP000652427">
    <property type="component" value="Unassembled WGS sequence"/>
</dbReference>
<accession>A0ABX2MYR7</accession>
<gene>
    <name evidence="3" type="ORF">HUO14_01355</name>
</gene>
<proteinExistence type="predicted"/>
<evidence type="ECO:0000313" key="4">
    <source>
        <dbReference type="Proteomes" id="UP000652427"/>
    </source>
</evidence>
<protein>
    <submittedName>
        <fullName evidence="3">TonB-dependent receptor plug domain-containing protein</fullName>
    </submittedName>
</protein>
<reference evidence="3 4" key="1">
    <citation type="submission" date="2020-06" db="EMBL/GenBank/DDBJ databases">
        <authorList>
            <person name="Kim S.-J."/>
            <person name="Park S.-J."/>
        </authorList>
    </citation>
    <scope>NUCLEOTIDE SEQUENCE [LARGE SCALE GENOMIC DNA]</scope>
    <source>
        <strain evidence="3 4">SW-151</strain>
    </source>
</reference>
<name>A0ABX2MYR7_9SPHN</name>
<feature type="domain" description="TonB-dependent receptor plug" evidence="2">
    <location>
        <begin position="46"/>
        <end position="133"/>
    </location>
</feature>
<keyword evidence="3" id="KW-0675">Receptor</keyword>
<dbReference type="InterPro" id="IPR037066">
    <property type="entry name" value="Plug_dom_sf"/>
</dbReference>
<keyword evidence="1" id="KW-0732">Signal</keyword>
<dbReference type="EMBL" id="JABWMH010000001">
    <property type="protein sequence ID" value="NVD26546.1"/>
    <property type="molecule type" value="Genomic_DNA"/>
</dbReference>
<evidence type="ECO:0000256" key="1">
    <source>
        <dbReference type="SAM" id="SignalP"/>
    </source>
</evidence>
<dbReference type="InterPro" id="IPR012910">
    <property type="entry name" value="Plug_dom"/>
</dbReference>
<sequence length="701" mass="77052">MDDSLRTLAGIAVSALAATNIFPVAAHAQTEAASSSSSLQPRTENGRQIFDATQFARFNPRTALDIVNQVPGFTIDTGDDDERGLGQADENVLINGARISGKNSDAFTFLGRISAANVLRVEIVDGATLSISGLSGQVLNLVTKADDSNGLSGNFKWKPQWRRSGNNWFAGEASISGKLGKGDFTLAIENDAARNGVEGPEQVTDRFGNLLFERDEIARYRQDQPKLSGSYNRTSEAGSIFNVNAAYQIFRRRESVATDRTQTGQSDIFELYDSRENEWNAEFSADYDFALGGGRLKLIGLQRFEHSPVSDFFGQTFTDGVTAPNGSRFNRVTDEGESIFRAEYGWKTKGGTDWGFSVEGAYNFLDNEGALAVLDSQGIFQPVALTNANSKVTEYRGEFIGSYGRPLLENLSLQATLGGEYSKISQSGAAGQSRSFVRPKGSVSLAWRPQDDLDVSLKLERSVGQLNFFDFVESVDVSQNNGNAGNPELVPPQSWRAELEATQKLGPWGSVTVNIYGEKFSDIVDSIPITTTTEARGNLDSATSYGVEMVTSILLDPIGWAGAKLDFEGEVRKSSLNDPVTGVSRRINDDKIFTYEANFRHDVPGSNWAWGAGVEDFRYSRFLRLDQSNRFRTGGPYSWIFVEHKDVFGLTVQANLGNLFGRSEQFTRTVYENRRDGPIGFVEDRSREFGLIYRLTVSGSF</sequence>